<dbReference type="InterPro" id="IPR003673">
    <property type="entry name" value="CoA-Trfase_fam_III"/>
</dbReference>
<dbReference type="EMBL" id="JAZAVK010000002">
    <property type="protein sequence ID" value="KAK7432893.1"/>
    <property type="molecule type" value="Genomic_DNA"/>
</dbReference>
<dbReference type="PANTHER" id="PTHR48229">
    <property type="entry name" value="CAIB/BAIF FAMILY ENZYME (AFU_ORTHOLOGUE AFUA_1G05360)-RELATED"/>
    <property type="match status" value="1"/>
</dbReference>
<dbReference type="InterPro" id="IPR023606">
    <property type="entry name" value="CoA-Trfase_III_dom_1_sf"/>
</dbReference>
<evidence type="ECO:0000313" key="3">
    <source>
        <dbReference type="Proteomes" id="UP001498421"/>
    </source>
</evidence>
<comment type="caution">
    <text evidence="2">The sequence shown here is derived from an EMBL/GenBank/DDBJ whole genome shotgun (WGS) entry which is preliminary data.</text>
</comment>
<proteinExistence type="inferred from homology"/>
<keyword evidence="3" id="KW-1185">Reference proteome</keyword>
<comment type="similarity">
    <text evidence="1">Belongs to the CoA-transferase III family.</text>
</comment>
<evidence type="ECO:0000256" key="1">
    <source>
        <dbReference type="ARBA" id="ARBA00008383"/>
    </source>
</evidence>
<dbReference type="SUPFAM" id="SSF89796">
    <property type="entry name" value="CoA-transferase family III (CaiB/BaiF)"/>
    <property type="match status" value="1"/>
</dbReference>
<name>A0ABR1IH27_9HYPO</name>
<sequence>MKMLGVPEQDVSHEQAIGLYADKVAQWDSATIETTANDRYNQSGVVCQAPEEFFASEQGRIMGQEPLFSLKPIRCPRKAWPESNESRRPLHGIRVIDYSRVIAGPTISKLLALLGAEVIKVTSSKLPDITTTWIDLSTGKKDCDVDLKTEAGRAAFKGILSSADVLIDGYRPGVLEKFGFTSTSMRALNPALVYLRENCYGWKGPLSYRSGWQQVSDCLVGIAWLQGKFLGLDEPVVPLLRPDLFCTGLANSDYQMGIAGATAILHALLRRASEDFTFDIDISLTQYNIWYYRLGQYSQDQAAEILKRNAGFHVRHYDEMASLLRKTAAAARRCRPELFGNPDNFDTISGSGWGIEEDIQILTSPIQLSESTLKYNIPSGCRGRSTLEWDGTH</sequence>
<gene>
    <name evidence="2" type="ORF">QQZ08_000364</name>
</gene>
<evidence type="ECO:0000313" key="2">
    <source>
        <dbReference type="EMBL" id="KAK7432893.1"/>
    </source>
</evidence>
<accession>A0ABR1IH27</accession>
<organism evidence="2 3">
    <name type="scientific">Neonectria magnoliae</name>
    <dbReference type="NCBI Taxonomy" id="2732573"/>
    <lineage>
        <taxon>Eukaryota</taxon>
        <taxon>Fungi</taxon>
        <taxon>Dikarya</taxon>
        <taxon>Ascomycota</taxon>
        <taxon>Pezizomycotina</taxon>
        <taxon>Sordariomycetes</taxon>
        <taxon>Hypocreomycetidae</taxon>
        <taxon>Hypocreales</taxon>
        <taxon>Nectriaceae</taxon>
        <taxon>Neonectria</taxon>
    </lineage>
</organism>
<dbReference type="Gene3D" id="3.40.50.10540">
    <property type="entry name" value="Crotonobetainyl-coa:carnitine coa-transferase, domain 1"/>
    <property type="match status" value="1"/>
</dbReference>
<dbReference type="PANTHER" id="PTHR48229:SF1">
    <property type="entry name" value="ALPHA METHYLACYL-COA RACEMASE-RELATED"/>
    <property type="match status" value="1"/>
</dbReference>
<protein>
    <submittedName>
        <fullName evidence="2">Uncharacterized protein</fullName>
    </submittedName>
</protein>
<dbReference type="Proteomes" id="UP001498421">
    <property type="component" value="Unassembled WGS sequence"/>
</dbReference>
<dbReference type="Pfam" id="PF02515">
    <property type="entry name" value="CoA_transf_3"/>
    <property type="match status" value="1"/>
</dbReference>
<dbReference type="InterPro" id="IPR052985">
    <property type="entry name" value="CoA-trans_III_biosynth/detox"/>
</dbReference>
<reference evidence="2 3" key="1">
    <citation type="journal article" date="2025" name="Microbiol. Resour. Announc.">
        <title>Draft genome sequences for Neonectria magnoliae and Neonectria punicea, canker pathogens of Liriodendron tulipifera and Acer saccharum in West Virginia.</title>
        <authorList>
            <person name="Petronek H.M."/>
            <person name="Kasson M.T."/>
            <person name="Metheny A.M."/>
            <person name="Stauder C.M."/>
            <person name="Lovett B."/>
            <person name="Lynch S.C."/>
            <person name="Garnas J.R."/>
            <person name="Kasson L.R."/>
            <person name="Stajich J.E."/>
        </authorList>
    </citation>
    <scope>NUCLEOTIDE SEQUENCE [LARGE SCALE GENOMIC DNA]</scope>
    <source>
        <strain evidence="2 3">NRRL 64651</strain>
    </source>
</reference>